<dbReference type="PANTHER" id="PTHR10859:SF91">
    <property type="entry name" value="DOLICHYL-PHOSPHATE BETA-GLUCOSYLTRANSFERASE"/>
    <property type="match status" value="1"/>
</dbReference>
<reference evidence="2" key="1">
    <citation type="journal article" date="2015" name="Nature">
        <title>Complex archaea that bridge the gap between prokaryotes and eukaryotes.</title>
        <authorList>
            <person name="Spang A."/>
            <person name="Saw J.H."/>
            <person name="Jorgensen S.L."/>
            <person name="Zaremba-Niedzwiedzka K."/>
            <person name="Martijn J."/>
            <person name="Lind A.E."/>
            <person name="van Eijk R."/>
            <person name="Schleper C."/>
            <person name="Guy L."/>
            <person name="Ettema T.J."/>
        </authorList>
    </citation>
    <scope>NUCLEOTIDE SEQUENCE</scope>
</reference>
<protein>
    <recommendedName>
        <fullName evidence="1">Glycosyltransferase 2-like domain-containing protein</fullName>
    </recommendedName>
</protein>
<dbReference type="GO" id="GO:0006487">
    <property type="term" value="P:protein N-linked glycosylation"/>
    <property type="evidence" value="ECO:0007669"/>
    <property type="project" value="TreeGrafter"/>
</dbReference>
<gene>
    <name evidence="2" type="ORF">LCGC14_1735170</name>
</gene>
<dbReference type="SUPFAM" id="SSF53448">
    <property type="entry name" value="Nucleotide-diphospho-sugar transferases"/>
    <property type="match status" value="1"/>
</dbReference>
<dbReference type="AlphaFoldDB" id="A0A0F9H879"/>
<dbReference type="Gene3D" id="3.90.550.10">
    <property type="entry name" value="Spore Coat Polysaccharide Biosynthesis Protein SpsA, Chain A"/>
    <property type="match status" value="1"/>
</dbReference>
<dbReference type="InterPro" id="IPR029044">
    <property type="entry name" value="Nucleotide-diphossugar_trans"/>
</dbReference>
<feature type="domain" description="Glycosyltransferase 2-like" evidence="1">
    <location>
        <begin position="9"/>
        <end position="153"/>
    </location>
</feature>
<dbReference type="PANTHER" id="PTHR10859">
    <property type="entry name" value="GLYCOSYL TRANSFERASE"/>
    <property type="match status" value="1"/>
</dbReference>
<comment type="caution">
    <text evidence="2">The sequence shown here is derived from an EMBL/GenBank/DDBJ whole genome shotgun (WGS) entry which is preliminary data.</text>
</comment>
<evidence type="ECO:0000313" key="2">
    <source>
        <dbReference type="EMBL" id="KKM07314.1"/>
    </source>
</evidence>
<proteinExistence type="predicted"/>
<dbReference type="CDD" id="cd04179">
    <property type="entry name" value="DPM_DPG-synthase_like"/>
    <property type="match status" value="1"/>
</dbReference>
<dbReference type="Pfam" id="PF00535">
    <property type="entry name" value="Glycos_transf_2"/>
    <property type="match status" value="1"/>
</dbReference>
<accession>A0A0F9H879</accession>
<sequence length="247" mass="27527">MPEKNIIAVIPAYNVEDTVEKVVNNAQEAVSKVIVVNDGSKDNTLKVLKNMDVTIVNHSSNQGLGCALRHGFKAALKEYPDIVITLDSDGQHDAHDIKRLIGIFIKDKADAVIGSRLIDKSQWTNFPRHRLLGNILLTLLTNFSAGRKVSTDSQSGFRVISGQALKRFDLTTKKMAISSEIIYELARNKCKVSDVQIKATYDEEISNVRAINDISRILILLLKKRFTIKKRSPKISGDTPSHRYKSA</sequence>
<evidence type="ECO:0000259" key="1">
    <source>
        <dbReference type="Pfam" id="PF00535"/>
    </source>
</evidence>
<dbReference type="EMBL" id="LAZR01015801">
    <property type="protein sequence ID" value="KKM07314.1"/>
    <property type="molecule type" value="Genomic_DNA"/>
</dbReference>
<name>A0A0F9H879_9ZZZZ</name>
<organism evidence="2">
    <name type="scientific">marine sediment metagenome</name>
    <dbReference type="NCBI Taxonomy" id="412755"/>
    <lineage>
        <taxon>unclassified sequences</taxon>
        <taxon>metagenomes</taxon>
        <taxon>ecological metagenomes</taxon>
    </lineage>
</organism>
<dbReference type="InterPro" id="IPR001173">
    <property type="entry name" value="Glyco_trans_2-like"/>
</dbReference>